<organism evidence="2 3">
    <name type="scientific">Pasteurella testudinis DSM 23072</name>
    <dbReference type="NCBI Taxonomy" id="1122938"/>
    <lineage>
        <taxon>Bacteria</taxon>
        <taxon>Pseudomonadati</taxon>
        <taxon>Pseudomonadota</taxon>
        <taxon>Gammaproteobacteria</taxon>
        <taxon>Pasteurellales</taxon>
        <taxon>Pasteurellaceae</taxon>
        <taxon>Pasteurella</taxon>
    </lineage>
</organism>
<reference evidence="3" key="1">
    <citation type="submission" date="2017-04" db="EMBL/GenBank/DDBJ databases">
        <authorList>
            <person name="Varghese N."/>
            <person name="Submissions S."/>
        </authorList>
    </citation>
    <scope>NUCLEOTIDE SEQUENCE [LARGE SCALE GENOMIC DNA]</scope>
    <source>
        <strain evidence="3">DSM 23072</strain>
    </source>
</reference>
<keyword evidence="3" id="KW-1185">Reference proteome</keyword>
<evidence type="ECO:0000256" key="1">
    <source>
        <dbReference type="SAM" id="SignalP"/>
    </source>
</evidence>
<gene>
    <name evidence="2" type="ORF">SAMN05660772_01978</name>
</gene>
<dbReference type="STRING" id="1122938.SAMN05660772_01978"/>
<proteinExistence type="predicted"/>
<feature type="signal peptide" evidence="1">
    <location>
        <begin position="1"/>
        <end position="23"/>
    </location>
</feature>
<sequence>MKNVVKTTVLAAIIGLTSVAALAKSSPSEIYQPRNGELIKSDRQGNGEWEVEYRLKGSDVRPLAKQVMQHAKNKGFRLVESEIERDDADLKFERGDQELDVSIEAKGKDRIEYKADLDLEKN</sequence>
<feature type="chain" id="PRO_5012619234" description="PepSY domain-containing protein" evidence="1">
    <location>
        <begin position="24"/>
        <end position="122"/>
    </location>
</feature>
<dbReference type="EMBL" id="FWWV01000008">
    <property type="protein sequence ID" value="SMB82028.1"/>
    <property type="molecule type" value="Genomic_DNA"/>
</dbReference>
<name>A0A1W1ULL5_9PAST</name>
<evidence type="ECO:0008006" key="4">
    <source>
        <dbReference type="Google" id="ProtNLM"/>
    </source>
</evidence>
<dbReference type="AlphaFoldDB" id="A0A1W1ULL5"/>
<dbReference type="RefSeq" id="WP_084256415.1">
    <property type="nucleotide sequence ID" value="NZ_FWWV01000008.1"/>
</dbReference>
<evidence type="ECO:0000313" key="2">
    <source>
        <dbReference type="EMBL" id="SMB82028.1"/>
    </source>
</evidence>
<accession>A0A1W1ULL5</accession>
<evidence type="ECO:0000313" key="3">
    <source>
        <dbReference type="Proteomes" id="UP000192408"/>
    </source>
</evidence>
<protein>
    <recommendedName>
        <fullName evidence="4">PepSY domain-containing protein</fullName>
    </recommendedName>
</protein>
<keyword evidence="1" id="KW-0732">Signal</keyword>
<dbReference type="Proteomes" id="UP000192408">
    <property type="component" value="Unassembled WGS sequence"/>
</dbReference>